<dbReference type="GO" id="GO:0051864">
    <property type="term" value="F:histone H3K36 demethylase activity"/>
    <property type="evidence" value="ECO:0007669"/>
    <property type="project" value="TreeGrafter"/>
</dbReference>
<accession>A0A377STU3</accession>
<evidence type="ECO:0000313" key="6">
    <source>
        <dbReference type="EMBL" id="TCU81630.1"/>
    </source>
</evidence>
<dbReference type="Proteomes" id="UP000295794">
    <property type="component" value="Unassembled WGS sequence"/>
</dbReference>
<keyword evidence="3" id="KW-0408">Iron</keyword>
<evidence type="ECO:0000313" key="5">
    <source>
        <dbReference type="EMBL" id="STR44770.1"/>
    </source>
</evidence>
<gene>
    <name evidence="6" type="ORF">EV682_12030</name>
    <name evidence="5" type="ORF">NCTC11159_03315</name>
</gene>
<reference evidence="5 7" key="1">
    <citation type="submission" date="2018-06" db="EMBL/GenBank/DDBJ databases">
        <authorList>
            <consortium name="Pathogen Informatics"/>
            <person name="Doyle S."/>
        </authorList>
    </citation>
    <scope>NUCLEOTIDE SEQUENCE [LARGE SCALE GENOMIC DNA]</scope>
    <source>
        <strain evidence="5 7">NCTC11159</strain>
    </source>
</reference>
<name>A0A377STU3_9NEIS</name>
<dbReference type="PROSITE" id="PS51184">
    <property type="entry name" value="JMJC"/>
    <property type="match status" value="1"/>
</dbReference>
<evidence type="ECO:0000259" key="4">
    <source>
        <dbReference type="PROSITE" id="PS51184"/>
    </source>
</evidence>
<evidence type="ECO:0000256" key="1">
    <source>
        <dbReference type="ARBA" id="ARBA00001954"/>
    </source>
</evidence>
<dbReference type="GO" id="GO:0032453">
    <property type="term" value="F:histone H3K4 demethylase activity"/>
    <property type="evidence" value="ECO:0007669"/>
    <property type="project" value="TreeGrafter"/>
</dbReference>
<dbReference type="Gene3D" id="2.60.120.650">
    <property type="entry name" value="Cupin"/>
    <property type="match status" value="1"/>
</dbReference>
<dbReference type="GO" id="GO:0046872">
    <property type="term" value="F:metal ion binding"/>
    <property type="evidence" value="ECO:0007669"/>
    <property type="project" value="UniProtKB-KW"/>
</dbReference>
<evidence type="ECO:0000256" key="2">
    <source>
        <dbReference type="ARBA" id="ARBA00022723"/>
    </source>
</evidence>
<sequence length="406" mass="44651">MQDVRFDNSADYFVDWLRKPISDNKFEFRAMSSQLHFTLNLVWLDSFLSMHEGMLDTLVKLNLNGKPLDVPVRGAVPSQKHFLVSALRDGATAKIEQMETIHPNVSLFCLGLERGLCAKTSAKIFITPKGNAGYPPHLDSTDVLVIQLSGRKCWSIFEKIVESPISGMSRLMTEQEAKAHSVDIMMSPGDVLFVSGGVGHKAACNEDHSMHISIGIEHLTVYDILKHRLHELAIQLPELRKKINTEDPSTVQELIAGLNTFNIKAFDDRSPLAAISHVRRVIASTRPYHKDDSLASILTPPVVDKSSIISAVPWRNTEVVDSATRIQVYATGTVGNQTPLSAPSLNLPASAKPEVEALLKTQTPISLANLPGSLDIESRVLIAKSLLQMGLIELHTGNPPTKPVHF</sequence>
<dbReference type="InterPro" id="IPR003347">
    <property type="entry name" value="JmjC_dom"/>
</dbReference>
<dbReference type="PANTHER" id="PTHR13096:SF8">
    <property type="entry name" value="RIBOSOMAL OXYGENASE 1"/>
    <property type="match status" value="1"/>
</dbReference>
<keyword evidence="8" id="KW-1185">Reference proteome</keyword>
<evidence type="ECO:0000256" key="3">
    <source>
        <dbReference type="ARBA" id="ARBA00023004"/>
    </source>
</evidence>
<dbReference type="PANTHER" id="PTHR13096">
    <property type="entry name" value="MINA53 MYC INDUCED NUCLEAR ANTIGEN"/>
    <property type="match status" value="1"/>
</dbReference>
<keyword evidence="2" id="KW-0479">Metal-binding</keyword>
<evidence type="ECO:0000313" key="8">
    <source>
        <dbReference type="Proteomes" id="UP000295794"/>
    </source>
</evidence>
<dbReference type="EMBL" id="SMBT01000020">
    <property type="protein sequence ID" value="TCU81630.1"/>
    <property type="molecule type" value="Genomic_DNA"/>
</dbReference>
<feature type="domain" description="JmjC" evidence="4">
    <location>
        <begin position="91"/>
        <end position="233"/>
    </location>
</feature>
<protein>
    <submittedName>
        <fullName evidence="5">Cupin superfamily protein</fullName>
    </submittedName>
</protein>
<dbReference type="SUPFAM" id="SSF51197">
    <property type="entry name" value="Clavaminate synthase-like"/>
    <property type="match status" value="1"/>
</dbReference>
<evidence type="ECO:0000313" key="7">
    <source>
        <dbReference type="Proteomes" id="UP000255108"/>
    </source>
</evidence>
<comment type="cofactor">
    <cofactor evidence="1">
        <name>Fe(2+)</name>
        <dbReference type="ChEBI" id="CHEBI:29033"/>
    </cofactor>
</comment>
<organism evidence="5 7">
    <name type="scientific">Iodobacter fluviatilis</name>
    <dbReference type="NCBI Taxonomy" id="537"/>
    <lineage>
        <taxon>Bacteria</taxon>
        <taxon>Pseudomonadati</taxon>
        <taxon>Pseudomonadota</taxon>
        <taxon>Betaproteobacteria</taxon>
        <taxon>Neisseriales</taxon>
        <taxon>Chitinibacteraceae</taxon>
        <taxon>Iodobacter</taxon>
    </lineage>
</organism>
<dbReference type="AlphaFoldDB" id="A0A377STU3"/>
<dbReference type="EMBL" id="UGHR01000003">
    <property type="protein sequence ID" value="STR44770.1"/>
    <property type="molecule type" value="Genomic_DNA"/>
</dbReference>
<dbReference type="Proteomes" id="UP000255108">
    <property type="component" value="Unassembled WGS sequence"/>
</dbReference>
<dbReference type="RefSeq" id="WP_115228536.1">
    <property type="nucleotide sequence ID" value="NZ_CAWOLO010000020.1"/>
</dbReference>
<dbReference type="InterPro" id="IPR039994">
    <property type="entry name" value="NO66-like"/>
</dbReference>
<reference evidence="6 8" key="2">
    <citation type="submission" date="2019-03" db="EMBL/GenBank/DDBJ databases">
        <title>Genomic Encyclopedia of Type Strains, Phase IV (KMG-IV): sequencing the most valuable type-strain genomes for metagenomic binning, comparative biology and taxonomic classification.</title>
        <authorList>
            <person name="Goeker M."/>
        </authorList>
    </citation>
    <scope>NUCLEOTIDE SEQUENCE [LARGE SCALE GENOMIC DNA]</scope>
    <source>
        <strain evidence="6 8">DSM 3764</strain>
    </source>
</reference>
<dbReference type="OrthoDB" id="479699at2"/>
<proteinExistence type="predicted"/>
<dbReference type="Pfam" id="PF08007">
    <property type="entry name" value="JmjC_2"/>
    <property type="match status" value="1"/>
</dbReference>